<keyword evidence="4" id="KW-0904">Protein phosphatase</keyword>
<evidence type="ECO:0000313" key="9">
    <source>
        <dbReference type="Proteomes" id="UP000290218"/>
    </source>
</evidence>
<feature type="active site" description="Nucleophile" evidence="6">
    <location>
        <position position="11"/>
    </location>
</feature>
<feature type="domain" description="Phosphotyrosine protein phosphatase I" evidence="7">
    <location>
        <begin position="5"/>
        <end position="153"/>
    </location>
</feature>
<proteinExistence type="inferred from homology"/>
<dbReference type="InterPro" id="IPR017867">
    <property type="entry name" value="Tyr_phospatase_low_mol_wt"/>
</dbReference>
<dbReference type="Pfam" id="PF01451">
    <property type="entry name" value="LMWPc"/>
    <property type="match status" value="1"/>
</dbReference>
<dbReference type="EC" id="3.1.3.48" evidence="2"/>
<dbReference type="AlphaFoldDB" id="A0A4Q1C4D1"/>
<evidence type="ECO:0000256" key="1">
    <source>
        <dbReference type="ARBA" id="ARBA00011063"/>
    </source>
</evidence>
<dbReference type="PRINTS" id="PR00719">
    <property type="entry name" value="LMWPTPASE"/>
</dbReference>
<evidence type="ECO:0000259" key="7">
    <source>
        <dbReference type="SMART" id="SM00226"/>
    </source>
</evidence>
<organism evidence="8 9">
    <name type="scientific">Oleiharenicola lentus</name>
    <dbReference type="NCBI Taxonomy" id="2508720"/>
    <lineage>
        <taxon>Bacteria</taxon>
        <taxon>Pseudomonadati</taxon>
        <taxon>Verrucomicrobiota</taxon>
        <taxon>Opitutia</taxon>
        <taxon>Opitutales</taxon>
        <taxon>Opitutaceae</taxon>
        <taxon>Oleiharenicola</taxon>
    </lineage>
</organism>
<evidence type="ECO:0000256" key="5">
    <source>
        <dbReference type="ARBA" id="ARBA00051722"/>
    </source>
</evidence>
<dbReference type="SMART" id="SM00226">
    <property type="entry name" value="LMWPc"/>
    <property type="match status" value="1"/>
</dbReference>
<sequence>MPTPGHILVVCTGNICRSPMGQGLLAHALQAQPEPLRSLKVISAGVAAHTGEPISENSVVALRKVGIDISHLHSQGLTQKMLDDALVVFGMTESHRSIIRARARPVPEHLYLFRDFLPPPASKEIGDPYGGPLKLYESVRDEMVEAVPAIVAFLKTLVEGRKA</sequence>
<evidence type="ECO:0000256" key="4">
    <source>
        <dbReference type="ARBA" id="ARBA00022912"/>
    </source>
</evidence>
<dbReference type="InterPro" id="IPR050438">
    <property type="entry name" value="LMW_PTPase"/>
</dbReference>
<dbReference type="RefSeq" id="WP_129048829.1">
    <property type="nucleotide sequence ID" value="NZ_SDHX01000002.1"/>
</dbReference>
<dbReference type="PANTHER" id="PTHR11717:SF31">
    <property type="entry name" value="LOW MOLECULAR WEIGHT PROTEIN-TYROSINE-PHOSPHATASE ETP-RELATED"/>
    <property type="match status" value="1"/>
</dbReference>
<name>A0A4Q1C4D1_9BACT</name>
<dbReference type="InterPro" id="IPR023485">
    <property type="entry name" value="Ptyr_pPase"/>
</dbReference>
<keyword evidence="3" id="KW-0378">Hydrolase</keyword>
<dbReference type="Gene3D" id="3.40.50.2300">
    <property type="match status" value="1"/>
</dbReference>
<comment type="catalytic activity">
    <reaction evidence="5">
        <text>O-phospho-L-tyrosyl-[protein] + H2O = L-tyrosyl-[protein] + phosphate</text>
        <dbReference type="Rhea" id="RHEA:10684"/>
        <dbReference type="Rhea" id="RHEA-COMP:10136"/>
        <dbReference type="Rhea" id="RHEA-COMP:20101"/>
        <dbReference type="ChEBI" id="CHEBI:15377"/>
        <dbReference type="ChEBI" id="CHEBI:43474"/>
        <dbReference type="ChEBI" id="CHEBI:46858"/>
        <dbReference type="ChEBI" id="CHEBI:61978"/>
        <dbReference type="EC" id="3.1.3.48"/>
    </reaction>
</comment>
<accession>A0A4Q1C4D1</accession>
<evidence type="ECO:0000256" key="3">
    <source>
        <dbReference type="ARBA" id="ARBA00022801"/>
    </source>
</evidence>
<feature type="active site" evidence="6">
    <location>
        <position position="17"/>
    </location>
</feature>
<dbReference type="PANTHER" id="PTHR11717">
    <property type="entry name" value="LOW MOLECULAR WEIGHT PROTEIN TYROSINE PHOSPHATASE"/>
    <property type="match status" value="1"/>
</dbReference>
<gene>
    <name evidence="8" type="ORF">ESB00_16205</name>
</gene>
<dbReference type="Proteomes" id="UP000290218">
    <property type="component" value="Unassembled WGS sequence"/>
</dbReference>
<feature type="active site" description="Proton donor" evidence="6">
    <location>
        <position position="127"/>
    </location>
</feature>
<evidence type="ECO:0000256" key="6">
    <source>
        <dbReference type="PIRSR" id="PIRSR617867-1"/>
    </source>
</evidence>
<comment type="similarity">
    <text evidence="1">Belongs to the low molecular weight phosphotyrosine protein phosphatase family.</text>
</comment>
<dbReference type="OrthoDB" id="9784339at2"/>
<dbReference type="SUPFAM" id="SSF52788">
    <property type="entry name" value="Phosphotyrosine protein phosphatases I"/>
    <property type="match status" value="1"/>
</dbReference>
<keyword evidence="9" id="KW-1185">Reference proteome</keyword>
<dbReference type="InterPro" id="IPR036196">
    <property type="entry name" value="Ptyr_pPase_sf"/>
</dbReference>
<evidence type="ECO:0000256" key="2">
    <source>
        <dbReference type="ARBA" id="ARBA00013064"/>
    </source>
</evidence>
<reference evidence="8 9" key="1">
    <citation type="submission" date="2019-01" db="EMBL/GenBank/DDBJ databases">
        <title>Lacunisphaera sp. strain TWA-58.</title>
        <authorList>
            <person name="Chen W.-M."/>
        </authorList>
    </citation>
    <scope>NUCLEOTIDE SEQUENCE [LARGE SCALE GENOMIC DNA]</scope>
    <source>
        <strain evidence="8 9">TWA-58</strain>
    </source>
</reference>
<dbReference type="EMBL" id="SDHX01000002">
    <property type="protein sequence ID" value="RXK53240.1"/>
    <property type="molecule type" value="Genomic_DNA"/>
</dbReference>
<comment type="caution">
    <text evidence="8">The sequence shown here is derived from an EMBL/GenBank/DDBJ whole genome shotgun (WGS) entry which is preliminary data.</text>
</comment>
<protein>
    <recommendedName>
        <fullName evidence="2">protein-tyrosine-phosphatase</fullName>
        <ecNumber evidence="2">3.1.3.48</ecNumber>
    </recommendedName>
</protein>
<evidence type="ECO:0000313" key="8">
    <source>
        <dbReference type="EMBL" id="RXK53240.1"/>
    </source>
</evidence>
<dbReference type="GO" id="GO:0004725">
    <property type="term" value="F:protein tyrosine phosphatase activity"/>
    <property type="evidence" value="ECO:0007669"/>
    <property type="project" value="UniProtKB-EC"/>
</dbReference>